<evidence type="ECO:0000313" key="4">
    <source>
        <dbReference type="Proteomes" id="UP000324222"/>
    </source>
</evidence>
<dbReference type="Proteomes" id="UP000324222">
    <property type="component" value="Unassembled WGS sequence"/>
</dbReference>
<sequence length="65" mass="7459">MLPSHVVSFHGSHQHQRFTPVMNQETHKEEEEDDTGSSISQGLAVSLLYILLVLCCARRYTHTHR</sequence>
<organism evidence="3 4">
    <name type="scientific">Portunus trituberculatus</name>
    <name type="common">Swimming crab</name>
    <name type="synonym">Neptunus trituberculatus</name>
    <dbReference type="NCBI Taxonomy" id="210409"/>
    <lineage>
        <taxon>Eukaryota</taxon>
        <taxon>Metazoa</taxon>
        <taxon>Ecdysozoa</taxon>
        <taxon>Arthropoda</taxon>
        <taxon>Crustacea</taxon>
        <taxon>Multicrustacea</taxon>
        <taxon>Malacostraca</taxon>
        <taxon>Eumalacostraca</taxon>
        <taxon>Eucarida</taxon>
        <taxon>Decapoda</taxon>
        <taxon>Pleocyemata</taxon>
        <taxon>Brachyura</taxon>
        <taxon>Eubrachyura</taxon>
        <taxon>Portunoidea</taxon>
        <taxon>Portunidae</taxon>
        <taxon>Portuninae</taxon>
        <taxon>Portunus</taxon>
    </lineage>
</organism>
<accession>A0A5B7JYL0</accession>
<proteinExistence type="predicted"/>
<name>A0A5B7JYL0_PORTR</name>
<feature type="region of interest" description="Disordered" evidence="1">
    <location>
        <begin position="1"/>
        <end position="39"/>
    </location>
</feature>
<keyword evidence="2" id="KW-0812">Transmembrane</keyword>
<dbReference type="EMBL" id="VSRR010118820">
    <property type="protein sequence ID" value="MPC99543.1"/>
    <property type="molecule type" value="Genomic_DNA"/>
</dbReference>
<gene>
    <name evidence="3" type="ORF">E2C01_094963</name>
</gene>
<comment type="caution">
    <text evidence="3">The sequence shown here is derived from an EMBL/GenBank/DDBJ whole genome shotgun (WGS) entry which is preliminary data.</text>
</comment>
<evidence type="ECO:0000256" key="1">
    <source>
        <dbReference type="SAM" id="MobiDB-lite"/>
    </source>
</evidence>
<evidence type="ECO:0000256" key="2">
    <source>
        <dbReference type="SAM" id="Phobius"/>
    </source>
</evidence>
<keyword evidence="2" id="KW-0472">Membrane</keyword>
<feature type="transmembrane region" description="Helical" evidence="2">
    <location>
        <begin position="39"/>
        <end position="57"/>
    </location>
</feature>
<keyword evidence="4" id="KW-1185">Reference proteome</keyword>
<protein>
    <submittedName>
        <fullName evidence="3">Uncharacterized protein</fullName>
    </submittedName>
</protein>
<reference evidence="3 4" key="1">
    <citation type="submission" date="2019-05" db="EMBL/GenBank/DDBJ databases">
        <title>Another draft genome of Portunus trituberculatus and its Hox gene families provides insights of decapod evolution.</title>
        <authorList>
            <person name="Jeong J.-H."/>
            <person name="Song I."/>
            <person name="Kim S."/>
            <person name="Choi T."/>
            <person name="Kim D."/>
            <person name="Ryu S."/>
            <person name="Kim W."/>
        </authorList>
    </citation>
    <scope>NUCLEOTIDE SEQUENCE [LARGE SCALE GENOMIC DNA]</scope>
    <source>
        <tissue evidence="3">Muscle</tissue>
    </source>
</reference>
<dbReference type="AlphaFoldDB" id="A0A5B7JYL0"/>
<evidence type="ECO:0000313" key="3">
    <source>
        <dbReference type="EMBL" id="MPC99543.1"/>
    </source>
</evidence>
<keyword evidence="2" id="KW-1133">Transmembrane helix</keyword>